<evidence type="ECO:0000256" key="5">
    <source>
        <dbReference type="ARBA" id="ARBA00034698"/>
    </source>
</evidence>
<dbReference type="GO" id="GO:0016617">
    <property type="term" value="F:4-oxoproline reductase activity"/>
    <property type="evidence" value="ECO:0007669"/>
    <property type="project" value="UniProtKB-EC"/>
</dbReference>
<evidence type="ECO:0000256" key="9">
    <source>
        <dbReference type="ARBA" id="ARBA00041727"/>
    </source>
</evidence>
<evidence type="ECO:0000313" key="17">
    <source>
        <dbReference type="Proteomes" id="UP001381693"/>
    </source>
</evidence>
<evidence type="ECO:0000256" key="6">
    <source>
        <dbReference type="ARBA" id="ARBA00038956"/>
    </source>
</evidence>
<evidence type="ECO:0000256" key="11">
    <source>
        <dbReference type="ARBA" id="ARBA00042565"/>
    </source>
</evidence>
<dbReference type="EMBL" id="JAXCGZ010011711">
    <property type="protein sequence ID" value="KAK7074251.1"/>
    <property type="molecule type" value="Genomic_DNA"/>
</dbReference>
<evidence type="ECO:0000256" key="7">
    <source>
        <dbReference type="ARBA" id="ARBA00038959"/>
    </source>
</evidence>
<dbReference type="PROSITE" id="PS00061">
    <property type="entry name" value="ADH_SHORT"/>
    <property type="match status" value="1"/>
</dbReference>
<comment type="pathway">
    <text evidence="1">Siderophore biosynthesis.</text>
</comment>
<dbReference type="GO" id="GO:0003858">
    <property type="term" value="F:3-hydroxybutyrate dehydrogenase activity"/>
    <property type="evidence" value="ECO:0007669"/>
    <property type="project" value="UniProtKB-EC"/>
</dbReference>
<evidence type="ECO:0000256" key="3">
    <source>
        <dbReference type="ARBA" id="ARBA00023002"/>
    </source>
</evidence>
<dbReference type="Pfam" id="PF00106">
    <property type="entry name" value="adh_short"/>
    <property type="match status" value="1"/>
</dbReference>
<evidence type="ECO:0000256" key="1">
    <source>
        <dbReference type="ARBA" id="ARBA00004924"/>
    </source>
</evidence>
<dbReference type="PANTHER" id="PTHR43477:SF4">
    <property type="entry name" value="DEHYDROGENASE_REDUCTASE SDR FAMILY MEMBER 6"/>
    <property type="match status" value="1"/>
</dbReference>
<evidence type="ECO:0000256" key="8">
    <source>
        <dbReference type="ARBA" id="ARBA00039194"/>
    </source>
</evidence>
<keyword evidence="17" id="KW-1185">Reference proteome</keyword>
<dbReference type="InterPro" id="IPR020904">
    <property type="entry name" value="Sc_DH/Rdtase_CS"/>
</dbReference>
<keyword evidence="3" id="KW-0560">Oxidoreductase</keyword>
<comment type="similarity">
    <text evidence="2 15">Belongs to the short-chain dehydrogenases/reductases (SDR) family.</text>
</comment>
<dbReference type="Gene3D" id="3.40.50.720">
    <property type="entry name" value="NAD(P)-binding Rossmann-like Domain"/>
    <property type="match status" value="1"/>
</dbReference>
<evidence type="ECO:0000256" key="2">
    <source>
        <dbReference type="ARBA" id="ARBA00006484"/>
    </source>
</evidence>
<dbReference type="InterPro" id="IPR002347">
    <property type="entry name" value="SDR_fam"/>
</dbReference>
<evidence type="ECO:0000256" key="15">
    <source>
        <dbReference type="RuleBase" id="RU000363"/>
    </source>
</evidence>
<gene>
    <name evidence="16" type="ORF">SK128_013352</name>
</gene>
<dbReference type="Proteomes" id="UP001381693">
    <property type="component" value="Unassembled WGS sequence"/>
</dbReference>
<dbReference type="InterPro" id="IPR036291">
    <property type="entry name" value="NAD(P)-bd_dom_sf"/>
</dbReference>
<protein>
    <recommendedName>
        <fullName evidence="8">Dehydrogenase/reductase SDR family member 6</fullName>
        <ecNumber evidence="6">1.1.1.104</ecNumber>
        <ecNumber evidence="7">1.1.1.30</ecNumber>
    </recommendedName>
    <alternativeName>
        <fullName evidence="12">(R)-beta-hydroxybutyrate dehydrogenase</fullName>
    </alternativeName>
    <alternativeName>
        <fullName evidence="10">3-hydroxybutyrate dehydrogenase type 2</fullName>
    </alternativeName>
    <alternativeName>
        <fullName evidence="13">4-oxo-L-proline reductase</fullName>
    </alternativeName>
    <alternativeName>
        <fullName evidence="11">Oxidoreductase UCPA</fullName>
    </alternativeName>
    <alternativeName>
        <fullName evidence="9">Short chain dehydrogenase/reductase family 15C member 1</fullName>
    </alternativeName>
</protein>
<evidence type="ECO:0000256" key="14">
    <source>
        <dbReference type="ARBA" id="ARBA00049550"/>
    </source>
</evidence>
<dbReference type="PANTHER" id="PTHR43477">
    <property type="entry name" value="DIHYDROANTICAPSIN 7-DEHYDROGENASE"/>
    <property type="match status" value="1"/>
</dbReference>
<dbReference type="PRINTS" id="PR00081">
    <property type="entry name" value="GDHRDH"/>
</dbReference>
<dbReference type="EC" id="1.1.1.30" evidence="7"/>
<dbReference type="InterPro" id="IPR051122">
    <property type="entry name" value="SDR_DHRS6-like"/>
</dbReference>
<reference evidence="16 17" key="1">
    <citation type="submission" date="2023-11" db="EMBL/GenBank/DDBJ databases">
        <title>Halocaridina rubra genome assembly.</title>
        <authorList>
            <person name="Smith C."/>
        </authorList>
    </citation>
    <scope>NUCLEOTIDE SEQUENCE [LARGE SCALE GENOMIC DNA]</scope>
    <source>
        <strain evidence="16">EP-1</strain>
        <tissue evidence="16">Whole</tissue>
    </source>
</reference>
<name>A0AAN8WXL5_HALRR</name>
<evidence type="ECO:0000256" key="10">
    <source>
        <dbReference type="ARBA" id="ARBA00042309"/>
    </source>
</evidence>
<evidence type="ECO:0000256" key="12">
    <source>
        <dbReference type="ARBA" id="ARBA00043083"/>
    </source>
</evidence>
<evidence type="ECO:0000313" key="16">
    <source>
        <dbReference type="EMBL" id="KAK7074251.1"/>
    </source>
</evidence>
<evidence type="ECO:0000256" key="13">
    <source>
        <dbReference type="ARBA" id="ARBA00043199"/>
    </source>
</evidence>
<comment type="caution">
    <text evidence="16">The sequence shown here is derived from an EMBL/GenBank/DDBJ whole genome shotgun (WGS) entry which is preliminary data.</text>
</comment>
<evidence type="ECO:0000256" key="4">
    <source>
        <dbReference type="ARBA" id="ARBA00023027"/>
    </source>
</evidence>
<comment type="pathway">
    <text evidence="5">Amino-acid metabolism.</text>
</comment>
<dbReference type="PRINTS" id="PR00080">
    <property type="entry name" value="SDRFAMILY"/>
</dbReference>
<dbReference type="AlphaFoldDB" id="A0AAN8WXL5"/>
<dbReference type="EC" id="1.1.1.104" evidence="6"/>
<keyword evidence="4" id="KW-0520">NAD</keyword>
<proteinExistence type="inferred from homology"/>
<comment type="catalytic activity">
    <reaction evidence="14">
        <text>(R)-3-hydroxybutanoate + NAD(+) = acetoacetate + NADH + H(+)</text>
        <dbReference type="Rhea" id="RHEA:20521"/>
        <dbReference type="ChEBI" id="CHEBI:10983"/>
        <dbReference type="ChEBI" id="CHEBI:13705"/>
        <dbReference type="ChEBI" id="CHEBI:15378"/>
        <dbReference type="ChEBI" id="CHEBI:57540"/>
        <dbReference type="ChEBI" id="CHEBI:57945"/>
        <dbReference type="EC" id="1.1.1.30"/>
    </reaction>
</comment>
<dbReference type="SUPFAM" id="SSF51735">
    <property type="entry name" value="NAD(P)-binding Rossmann-fold domains"/>
    <property type="match status" value="1"/>
</dbReference>
<accession>A0AAN8WXL5</accession>
<organism evidence="16 17">
    <name type="scientific">Halocaridina rubra</name>
    <name type="common">Hawaiian red shrimp</name>
    <dbReference type="NCBI Taxonomy" id="373956"/>
    <lineage>
        <taxon>Eukaryota</taxon>
        <taxon>Metazoa</taxon>
        <taxon>Ecdysozoa</taxon>
        <taxon>Arthropoda</taxon>
        <taxon>Crustacea</taxon>
        <taxon>Multicrustacea</taxon>
        <taxon>Malacostraca</taxon>
        <taxon>Eumalacostraca</taxon>
        <taxon>Eucarida</taxon>
        <taxon>Decapoda</taxon>
        <taxon>Pleocyemata</taxon>
        <taxon>Caridea</taxon>
        <taxon>Atyoidea</taxon>
        <taxon>Atyidae</taxon>
        <taxon>Halocaridina</taxon>
    </lineage>
</organism>
<sequence length="185" mass="19931">MATSTSSETEKKGLGRLKGKRCLVTAAAQGIGRTTVETFIREGASLVVAVDINAEKLEELRAFSVVDIRVLDVRDGVAIHKLAEELDALDVLFNCAGYVQAGNILETSEERWDYSFDVNVKSMFHFIKAFLPKMIAAGGGSIINMSSVASTIRGIEARCVYGTTKAAVIGLTKGVARDFVQKGIR</sequence>